<dbReference type="Pfam" id="PF03473">
    <property type="entry name" value="MOSC"/>
    <property type="match status" value="1"/>
</dbReference>
<dbReference type="Proteomes" id="UP000321062">
    <property type="component" value="Chromosome"/>
</dbReference>
<sequence length="210" mass="22852">MKLIAVNIGKPEPIPAKSALTGIYKRPQAGPVAIDPLGLEGDAVLDRKHHGGVDQAVYVYFQADYDWWDAQMGSAFAPGTFGENLVISGIDGRTVSVGDRFAIGPVVLEVTCHRTPCSVFAARMGDPKWLKTFYRAGRPGAYCRVIAPGAVEAGMDVGYEPFAGEQVTIGELLALEGQREIARDTLERALRAPVHYKMREDFEARLATLF</sequence>
<dbReference type="SUPFAM" id="SSF50800">
    <property type="entry name" value="PK beta-barrel domain-like"/>
    <property type="match status" value="1"/>
</dbReference>
<accession>A0A5B9DV95</accession>
<dbReference type="GO" id="GO:0030170">
    <property type="term" value="F:pyridoxal phosphate binding"/>
    <property type="evidence" value="ECO:0007669"/>
    <property type="project" value="InterPro"/>
</dbReference>
<dbReference type="GO" id="GO:0030151">
    <property type="term" value="F:molybdenum ion binding"/>
    <property type="evidence" value="ECO:0007669"/>
    <property type="project" value="InterPro"/>
</dbReference>
<dbReference type="AlphaFoldDB" id="A0A5B9DV95"/>
<dbReference type="EMBL" id="CP041690">
    <property type="protein sequence ID" value="QEE22358.1"/>
    <property type="molecule type" value="Genomic_DNA"/>
</dbReference>
<organism evidence="1 2">
    <name type="scientific">Paradevosia tibetensis</name>
    <dbReference type="NCBI Taxonomy" id="1447062"/>
    <lineage>
        <taxon>Bacteria</taxon>
        <taxon>Pseudomonadati</taxon>
        <taxon>Pseudomonadota</taxon>
        <taxon>Alphaproteobacteria</taxon>
        <taxon>Hyphomicrobiales</taxon>
        <taxon>Devosiaceae</taxon>
        <taxon>Paradevosia</taxon>
    </lineage>
</organism>
<dbReference type="InterPro" id="IPR011037">
    <property type="entry name" value="Pyrv_Knase-like_insert_dom_sf"/>
</dbReference>
<dbReference type="RefSeq" id="WP_147657941.1">
    <property type="nucleotide sequence ID" value="NZ_BMFM01000001.1"/>
</dbReference>
<dbReference type="KEGG" id="yti:FNA67_20300"/>
<gene>
    <name evidence="1" type="ORF">FNA67_20300</name>
</gene>
<proteinExistence type="predicted"/>
<dbReference type="PANTHER" id="PTHR30212">
    <property type="entry name" value="PROTEIN YIIM"/>
    <property type="match status" value="1"/>
</dbReference>
<dbReference type="Gene3D" id="2.40.33.20">
    <property type="entry name" value="PK beta-barrel domain-like"/>
    <property type="match status" value="1"/>
</dbReference>
<reference evidence="1 2" key="1">
    <citation type="journal article" date="2015" name="Int. J. Syst. Evol. Microbiol.">
        <title>Youhaiella tibetensis gen. nov., sp. nov., isolated from subsurface sediment.</title>
        <authorList>
            <person name="Wang Y.X."/>
            <person name="Huang F.Q."/>
            <person name="Nogi Y."/>
            <person name="Pang S.J."/>
            <person name="Wang P.K."/>
            <person name="Lv J."/>
        </authorList>
    </citation>
    <scope>NUCLEOTIDE SEQUENCE [LARGE SCALE GENOMIC DNA]</scope>
    <source>
        <strain evidence="2">fig4</strain>
    </source>
</reference>
<evidence type="ECO:0000313" key="2">
    <source>
        <dbReference type="Proteomes" id="UP000321062"/>
    </source>
</evidence>
<dbReference type="PANTHER" id="PTHR30212:SF2">
    <property type="entry name" value="PROTEIN YIIM"/>
    <property type="match status" value="1"/>
</dbReference>
<protein>
    <submittedName>
        <fullName evidence="1">MOSC domain-containing protein</fullName>
    </submittedName>
</protein>
<name>A0A5B9DV95_9HYPH</name>
<dbReference type="GO" id="GO:0003824">
    <property type="term" value="F:catalytic activity"/>
    <property type="evidence" value="ECO:0007669"/>
    <property type="project" value="InterPro"/>
</dbReference>
<dbReference type="OrthoDB" id="9786134at2"/>
<dbReference type="InterPro" id="IPR005302">
    <property type="entry name" value="MoCF_Sase_C"/>
</dbReference>
<keyword evidence="2" id="KW-1185">Reference proteome</keyword>
<evidence type="ECO:0000313" key="1">
    <source>
        <dbReference type="EMBL" id="QEE22358.1"/>
    </source>
</evidence>
<dbReference type="PROSITE" id="PS51340">
    <property type="entry name" value="MOSC"/>
    <property type="match status" value="1"/>
</dbReference>
<dbReference type="InterPro" id="IPR052353">
    <property type="entry name" value="Benzoxazolinone_Detox_Enz"/>
</dbReference>